<evidence type="ECO:0000313" key="1">
    <source>
        <dbReference type="EMBL" id="OME96139.1"/>
    </source>
</evidence>
<accession>A0A1R1B7P2</accession>
<organism evidence="1 2">
    <name type="scientific">Paenibacillus lautus</name>
    <name type="common">Bacillus lautus</name>
    <dbReference type="NCBI Taxonomy" id="1401"/>
    <lineage>
        <taxon>Bacteria</taxon>
        <taxon>Bacillati</taxon>
        <taxon>Bacillota</taxon>
        <taxon>Bacilli</taxon>
        <taxon>Bacillales</taxon>
        <taxon>Paenibacillaceae</taxon>
        <taxon>Paenibacillus</taxon>
    </lineage>
</organism>
<evidence type="ECO:0000313" key="2">
    <source>
        <dbReference type="Proteomes" id="UP000187074"/>
    </source>
</evidence>
<dbReference type="EMBL" id="MRTF01000001">
    <property type="protein sequence ID" value="OME96139.1"/>
    <property type="molecule type" value="Genomic_DNA"/>
</dbReference>
<name>A0A1R1B7P2_PAELA</name>
<protein>
    <submittedName>
        <fullName evidence="1">Uncharacterized protein</fullName>
    </submittedName>
</protein>
<dbReference type="Proteomes" id="UP000187074">
    <property type="component" value="Unassembled WGS sequence"/>
</dbReference>
<dbReference type="RefSeq" id="WP_076320526.1">
    <property type="nucleotide sequence ID" value="NZ_MRTF01000001.1"/>
</dbReference>
<comment type="caution">
    <text evidence="1">The sequence shown here is derived from an EMBL/GenBank/DDBJ whole genome shotgun (WGS) entry which is preliminary data.</text>
</comment>
<sequence length="372" mass="41605">MTKRLEDILTGGDGLFEGFFEWLEGQYDAASGGFYYARSSRDSDAFTPDIESTAQALGIIERCGLQQRLADDIKTGIVRFFQSKQDPRAGYFYDADPRMRKDDVMVGRALGYSVGALRKLGAAPFHPLPGNRNMAPAYCRSPEAYAEWLRSISLANSWRGCDRLCNSAPYLNQMTPADREPFLSEALSYFASIQDPVTGLWGEGTLYVRISGTFKLLTFYNRFQAPLPRTPEIYRSLLHALRNEKAVDMCYIRNPISLLTSMKLRIPEEDVLEIAEITLRNMARLKRADGGFSREIDHSPPAPNVAQVKQGEYYPDMPEAVSLGKGEVEGDMNAGTQAILIRYSLRELGGLQERKLDISDSVFSSLRADTGI</sequence>
<dbReference type="OrthoDB" id="2957894at2"/>
<dbReference type="AlphaFoldDB" id="A0A1R1B7P2"/>
<reference evidence="1 2" key="1">
    <citation type="submission" date="2016-11" db="EMBL/GenBank/DDBJ databases">
        <title>Paenibacillus species isolates.</title>
        <authorList>
            <person name="Beno S.M."/>
        </authorList>
    </citation>
    <scope>NUCLEOTIDE SEQUENCE [LARGE SCALE GENOMIC DNA]</scope>
    <source>
        <strain evidence="1 2">FSL F4-0100</strain>
    </source>
</reference>
<proteinExistence type="predicted"/>
<dbReference type="STRING" id="1401.BK123_00605"/>
<gene>
    <name evidence="1" type="ORF">BK123_00605</name>
</gene>